<keyword evidence="2" id="KW-0812">Transmembrane</keyword>
<name>A0A2U0ZPQ9_9BURK</name>
<organism evidence="3 4">
    <name type="scientific">Paraburkholderia silvatlantica</name>
    <dbReference type="NCBI Taxonomy" id="321895"/>
    <lineage>
        <taxon>Bacteria</taxon>
        <taxon>Pseudomonadati</taxon>
        <taxon>Pseudomonadota</taxon>
        <taxon>Betaproteobacteria</taxon>
        <taxon>Burkholderiales</taxon>
        <taxon>Burkholderiaceae</taxon>
        <taxon>Paraburkholderia</taxon>
    </lineage>
</organism>
<evidence type="ECO:0000256" key="1">
    <source>
        <dbReference type="SAM" id="MobiDB-lite"/>
    </source>
</evidence>
<sequence length="229" mass="24491">MTLARAMRVFPRRAVGGFNLLPWRQRAIRRRLRRRLLEWGAAALGGGACALGVVLWQCVEYSALEARRKALEQPMARWRTSLAEAQRLTRESEARRVGDQLARQHARATARFFALADALASDAVPGVGLQQLAQFADETDLQASAADASAAAAWLGRLRSLPDVEAVSVRELKRGAPAGAARERASDGEPIRVAAHLVWQGASTVPPAGAPRARAASQASSGAAAKEAT</sequence>
<feature type="region of interest" description="Disordered" evidence="1">
    <location>
        <begin position="204"/>
        <end position="229"/>
    </location>
</feature>
<reference evidence="3 4" key="1">
    <citation type="submission" date="2018-06" db="EMBL/GenBank/DDBJ databases">
        <title>Genomic Encyclopedia of Type Strains, Phase IV (KMG-V): Genome sequencing to study the core and pangenomes of soil and plant-associated prokaryotes.</title>
        <authorList>
            <person name="Whitman W."/>
        </authorList>
    </citation>
    <scope>NUCLEOTIDE SEQUENCE [LARGE SCALE GENOMIC DNA]</scope>
    <source>
        <strain evidence="3 4">SRCL-318</strain>
    </source>
</reference>
<evidence type="ECO:0000313" key="4">
    <source>
        <dbReference type="Proteomes" id="UP000247772"/>
    </source>
</evidence>
<proteinExistence type="predicted"/>
<protein>
    <submittedName>
        <fullName evidence="3">Type IV pilus assembly protein PilN</fullName>
    </submittedName>
</protein>
<evidence type="ECO:0000313" key="3">
    <source>
        <dbReference type="EMBL" id="PYE17132.1"/>
    </source>
</evidence>
<dbReference type="OrthoDB" id="9109933at2"/>
<dbReference type="Proteomes" id="UP000247772">
    <property type="component" value="Unassembled WGS sequence"/>
</dbReference>
<feature type="transmembrane region" description="Helical" evidence="2">
    <location>
        <begin position="36"/>
        <end position="56"/>
    </location>
</feature>
<dbReference type="AlphaFoldDB" id="A0A2U0ZPQ9"/>
<accession>A0A2U0ZPQ9</accession>
<gene>
    <name evidence="3" type="ORF">C7410_12766</name>
</gene>
<feature type="compositionally biased region" description="Low complexity" evidence="1">
    <location>
        <begin position="206"/>
        <end position="229"/>
    </location>
</feature>
<dbReference type="EMBL" id="QJSQ01000027">
    <property type="protein sequence ID" value="PYE17132.1"/>
    <property type="molecule type" value="Genomic_DNA"/>
</dbReference>
<keyword evidence="2" id="KW-0472">Membrane</keyword>
<evidence type="ECO:0000256" key="2">
    <source>
        <dbReference type="SAM" id="Phobius"/>
    </source>
</evidence>
<comment type="caution">
    <text evidence="3">The sequence shown here is derived from an EMBL/GenBank/DDBJ whole genome shotgun (WGS) entry which is preliminary data.</text>
</comment>
<keyword evidence="2" id="KW-1133">Transmembrane helix</keyword>